<feature type="compositionally biased region" description="Low complexity" evidence="1">
    <location>
        <begin position="138"/>
        <end position="158"/>
    </location>
</feature>
<evidence type="ECO:0008006" key="4">
    <source>
        <dbReference type="Google" id="ProtNLM"/>
    </source>
</evidence>
<dbReference type="EMBL" id="JBANRG010000005">
    <property type="protein sequence ID" value="KAK7466145.1"/>
    <property type="molecule type" value="Genomic_DNA"/>
</dbReference>
<sequence>MSGNPAPDPNEAVALLTSLQRFFGVSNNSGASALLNPTSAASTAARTTSVNSNSLSTPAAFDSTSVAPPIQPYVSQREPVSLGHPVAAVAPNNMPALASMAVSTTPFRDGHFRDLIPQVDRERRDGAAQHRSNPPPLQRRTNNSGRSQNQNQSQRTRGAAVPFPTLGRREPAPSVSDALMTLPSGEQLLRVQVTIHLPDPNGGARVIHHITRANVVEAFRTKMDLQPQLQVPLDTSIGHLMTLVLSRLASSSHCYVLPEPVYDTLNRAEPQFLVLEFTNAGRRGSASNIVYMRTCRIDLQAKVSDLTSSRHIAVPQWAIKEGYFQVHFLLDTPEVEARFSLAEAGLGTEEIVRRHVCLPERFHLPYYYGADQRIAVPSSEAGVCDCPPDDDDDEEVNLDLMDVSSDESAQNENRERYSNRYRGPRSLTSALQSGRRTRGASPRDAAATSAATRSSSRGTNAPPSTPQSSEAPALPEPRLRGFGIPVSLFAVEYTPPDQIAPLSESVMEVRDLVKYVRGAVHPRRNAAPTTLITGVNVEDAARNLLSKLEACFKNRDFSSILSPNRFFEVLGSGVTSTGDGVESEIVSVGWKLLSENQHSYFFRMSGGDKCTLACSVPNAMSYTIPAARKNNLGVLGAMAALMIVYGRYPYPLSPAFLQFVIHDTNPLSLTPSFVGEWLPEVNSALNQFRDVGTQGDISSFQSFFQSYTGLDANTLKDRTPEFHDTIASLMLYHSAISFEPPTHPEIQAFLSGFKLPSGENHFDFTKTIRRSFRGGSEALLSQISLSHISGPESVRDHVVVEVPPANLISRLTGLFDEPFKFSSFLENFLTGIGIPCPDLWGDLLPHLNECVRQRLEAVEQPYFRPQMFFWAATGSPEIRADLVDATVQVVLVDDGDEDYMDGVSTSDEHARLRRAMLAEGKISFRTCAAVVRIPASYLENLVKECKSAGVPILPRVYHWLLSECLNAIGKHSMA</sequence>
<evidence type="ECO:0000313" key="2">
    <source>
        <dbReference type="EMBL" id="KAK7466145.1"/>
    </source>
</evidence>
<feature type="region of interest" description="Disordered" evidence="1">
    <location>
        <begin position="122"/>
        <end position="172"/>
    </location>
</feature>
<reference evidence="2 3" key="1">
    <citation type="submission" date="2024-01" db="EMBL/GenBank/DDBJ databases">
        <title>A draft genome for the cacao thread blight pathogen Marasmiellus scandens.</title>
        <authorList>
            <person name="Baruah I.K."/>
            <person name="Leung J."/>
            <person name="Bukari Y."/>
            <person name="Amoako-Attah I."/>
            <person name="Meinhardt L.W."/>
            <person name="Bailey B.A."/>
            <person name="Cohen S.P."/>
        </authorList>
    </citation>
    <scope>NUCLEOTIDE SEQUENCE [LARGE SCALE GENOMIC DNA]</scope>
    <source>
        <strain evidence="2 3">GH-19</strain>
    </source>
</reference>
<evidence type="ECO:0000313" key="3">
    <source>
        <dbReference type="Proteomes" id="UP001498398"/>
    </source>
</evidence>
<gene>
    <name evidence="2" type="ORF">VKT23_004870</name>
</gene>
<keyword evidence="3" id="KW-1185">Reference proteome</keyword>
<dbReference type="Proteomes" id="UP001498398">
    <property type="component" value="Unassembled WGS sequence"/>
</dbReference>
<proteinExistence type="predicted"/>
<comment type="caution">
    <text evidence="2">The sequence shown here is derived from an EMBL/GenBank/DDBJ whole genome shotgun (WGS) entry which is preliminary data.</text>
</comment>
<evidence type="ECO:0000256" key="1">
    <source>
        <dbReference type="SAM" id="MobiDB-lite"/>
    </source>
</evidence>
<protein>
    <recommendedName>
        <fullName evidence="4">HECT domain-containing protein</fullName>
    </recommendedName>
</protein>
<name>A0ABR1JSG1_9AGAR</name>
<feature type="compositionally biased region" description="Low complexity" evidence="1">
    <location>
        <begin position="440"/>
        <end position="461"/>
    </location>
</feature>
<organism evidence="2 3">
    <name type="scientific">Marasmiellus scandens</name>
    <dbReference type="NCBI Taxonomy" id="2682957"/>
    <lineage>
        <taxon>Eukaryota</taxon>
        <taxon>Fungi</taxon>
        <taxon>Dikarya</taxon>
        <taxon>Basidiomycota</taxon>
        <taxon>Agaricomycotina</taxon>
        <taxon>Agaricomycetes</taxon>
        <taxon>Agaricomycetidae</taxon>
        <taxon>Agaricales</taxon>
        <taxon>Marasmiineae</taxon>
        <taxon>Omphalotaceae</taxon>
        <taxon>Marasmiellus</taxon>
    </lineage>
</organism>
<feature type="region of interest" description="Disordered" evidence="1">
    <location>
        <begin position="401"/>
        <end position="477"/>
    </location>
</feature>
<accession>A0ABR1JSG1</accession>